<evidence type="ECO:0000313" key="1">
    <source>
        <dbReference type="EMBL" id="KAL3823810.1"/>
    </source>
</evidence>
<protein>
    <submittedName>
        <fullName evidence="1">Uncharacterized protein</fullName>
    </submittedName>
</protein>
<dbReference type="InterPro" id="IPR023214">
    <property type="entry name" value="HAD_sf"/>
</dbReference>
<dbReference type="EMBL" id="JALLPB020000029">
    <property type="protein sequence ID" value="KAL3823810.1"/>
    <property type="molecule type" value="Genomic_DNA"/>
</dbReference>
<accession>A0ABD3SHI7</accession>
<dbReference type="SUPFAM" id="SSF56784">
    <property type="entry name" value="HAD-like"/>
    <property type="match status" value="1"/>
</dbReference>
<dbReference type="PANTHER" id="PTHR43434">
    <property type="entry name" value="PHOSPHOGLYCOLATE PHOSPHATASE"/>
    <property type="match status" value="1"/>
</dbReference>
<dbReference type="Gene3D" id="3.40.50.1000">
    <property type="entry name" value="HAD superfamily/HAD-like"/>
    <property type="match status" value="1"/>
</dbReference>
<name>A0ABD3SHI7_9STRA</name>
<proteinExistence type="predicted"/>
<dbReference type="SFLD" id="SFLDS00003">
    <property type="entry name" value="Haloacid_Dehalogenase"/>
    <property type="match status" value="1"/>
</dbReference>
<dbReference type="InterPro" id="IPR050155">
    <property type="entry name" value="HAD-like_hydrolase_sf"/>
</dbReference>
<gene>
    <name evidence="1" type="ORF">ACHAXA_011597</name>
</gene>
<dbReference type="SFLD" id="SFLDG01129">
    <property type="entry name" value="C1.5:_HAD__Beta-PGM__Phosphata"/>
    <property type="match status" value="1"/>
</dbReference>
<comment type="caution">
    <text evidence="1">The sequence shown here is derived from an EMBL/GenBank/DDBJ whole genome shotgun (WGS) entry which is preliminary data.</text>
</comment>
<evidence type="ECO:0000313" key="2">
    <source>
        <dbReference type="Proteomes" id="UP001530377"/>
    </source>
</evidence>
<dbReference type="InterPro" id="IPR036412">
    <property type="entry name" value="HAD-like_sf"/>
</dbReference>
<sequence length="344" mass="37675">MLATTVLSTFIVFGIFCFPLSISSMIAMGNFDVTSLARHENPNFLPKMIVFDKDGTLGDCTPALKMWCSKMTAAVMRKCIDTGISATRSEYIISKFHQSIGWDAVINDVLPSAPLSASTWDEIVDISVASLCESGLTVQYQEVLEWHQDLGDIHAEDLPLIKSLPRFLQHFKRHGIIISICTSDDRASTNACLQNWDISDLVDFSICGDEVGKECKPSPEPLFELCRRAGVSPSESLVVGDTSSDTQMGVRAGAGFVVGVLTGSGNKEQLLNTGADIVLPSIIYLKGLLLLSTEPFTRNVSIADVMQIDEFSEMDEDTLFLSKDELVCSGIPKEDAHKFQCRDD</sequence>
<dbReference type="Pfam" id="PF00702">
    <property type="entry name" value="Hydrolase"/>
    <property type="match status" value="1"/>
</dbReference>
<dbReference type="GO" id="GO:0003824">
    <property type="term" value="F:catalytic activity"/>
    <property type="evidence" value="ECO:0007669"/>
    <property type="project" value="UniProtKB-ARBA"/>
</dbReference>
<reference evidence="1 2" key="1">
    <citation type="submission" date="2024-10" db="EMBL/GenBank/DDBJ databases">
        <title>Updated reference genomes for cyclostephanoid diatoms.</title>
        <authorList>
            <person name="Roberts W.R."/>
            <person name="Alverson A.J."/>
        </authorList>
    </citation>
    <scope>NUCLEOTIDE SEQUENCE [LARGE SCALE GENOMIC DNA]</scope>
    <source>
        <strain evidence="1 2">AJA228-03</strain>
    </source>
</reference>
<dbReference type="AlphaFoldDB" id="A0ABD3SHI7"/>
<organism evidence="1 2">
    <name type="scientific">Cyclostephanos tholiformis</name>
    <dbReference type="NCBI Taxonomy" id="382380"/>
    <lineage>
        <taxon>Eukaryota</taxon>
        <taxon>Sar</taxon>
        <taxon>Stramenopiles</taxon>
        <taxon>Ochrophyta</taxon>
        <taxon>Bacillariophyta</taxon>
        <taxon>Coscinodiscophyceae</taxon>
        <taxon>Thalassiosirophycidae</taxon>
        <taxon>Stephanodiscales</taxon>
        <taxon>Stephanodiscaceae</taxon>
        <taxon>Cyclostephanos</taxon>
    </lineage>
</organism>
<dbReference type="Proteomes" id="UP001530377">
    <property type="component" value="Unassembled WGS sequence"/>
</dbReference>
<keyword evidence="2" id="KW-1185">Reference proteome</keyword>
<dbReference type="PANTHER" id="PTHR43434:SF22">
    <property type="entry name" value="PHOSPHOGLYCOLATE PHOSPHATASE"/>
    <property type="match status" value="1"/>
</dbReference>